<keyword evidence="1" id="KW-0472">Membrane</keyword>
<accession>A0A640KJT6</accession>
<name>A0A640KJT6_LEITA</name>
<gene>
    <name evidence="2" type="ORF">LtaPh_2523700</name>
</gene>
<dbReference type="VEuPathDB" id="TriTrypDB:LtaPh_2523700"/>
<keyword evidence="3" id="KW-1185">Reference proteome</keyword>
<dbReference type="OrthoDB" id="272734at2759"/>
<reference evidence="2" key="1">
    <citation type="submission" date="2019-11" db="EMBL/GenBank/DDBJ databases">
        <title>Leishmania tarentolae CDS.</title>
        <authorList>
            <person name="Goto Y."/>
            <person name="Yamagishi J."/>
        </authorList>
    </citation>
    <scope>NUCLEOTIDE SEQUENCE [LARGE SCALE GENOMIC DNA]</scope>
    <source>
        <strain evidence="2">Parrot Tar II</strain>
    </source>
</reference>
<protein>
    <submittedName>
        <fullName evidence="2">Uncharacterized protein</fullName>
    </submittedName>
</protein>
<dbReference type="AlphaFoldDB" id="A0A640KJT6"/>
<evidence type="ECO:0000313" key="3">
    <source>
        <dbReference type="Proteomes" id="UP000419144"/>
    </source>
</evidence>
<keyword evidence="1" id="KW-0812">Transmembrane</keyword>
<dbReference type="EMBL" id="BLBS01000034">
    <property type="protein sequence ID" value="GET89334.1"/>
    <property type="molecule type" value="Genomic_DNA"/>
</dbReference>
<proteinExistence type="predicted"/>
<evidence type="ECO:0000313" key="2">
    <source>
        <dbReference type="EMBL" id="GET89334.1"/>
    </source>
</evidence>
<comment type="caution">
    <text evidence="2">The sequence shown here is derived from an EMBL/GenBank/DDBJ whole genome shotgun (WGS) entry which is preliminary data.</text>
</comment>
<feature type="transmembrane region" description="Helical" evidence="1">
    <location>
        <begin position="230"/>
        <end position="247"/>
    </location>
</feature>
<evidence type="ECO:0000256" key="1">
    <source>
        <dbReference type="SAM" id="Phobius"/>
    </source>
</evidence>
<sequence length="264" mass="29170">MDTVLEMSTSTLHDADEALVPCCGLAQRVVYTDCALTRTHLHASPFLEVTKVVLRVQVEGASSRSASLSPLSNVTWQWCGSQRYETTVIRLQRPLEGRLSWVVEPLRAVSSDLPCAGSALDPAGATAAAAQRSSGAEPRSQMRYVACVTKGHFLSFSFYGDRFTGDASPRCSLTLSADTLGSAYRYYPRKAGGVHESHSCRRTFATWWQPPPLWLSHAACFITHCSLSELFVLYCLVLMACFLVRLLRRGRGRDRLTVMTSIAW</sequence>
<dbReference type="Proteomes" id="UP000419144">
    <property type="component" value="Unassembled WGS sequence"/>
</dbReference>
<keyword evidence="1" id="KW-1133">Transmembrane helix</keyword>
<organism evidence="2 3">
    <name type="scientific">Leishmania tarentolae</name>
    <name type="common">Sauroleishmania tarentolae</name>
    <dbReference type="NCBI Taxonomy" id="5689"/>
    <lineage>
        <taxon>Eukaryota</taxon>
        <taxon>Discoba</taxon>
        <taxon>Euglenozoa</taxon>
        <taxon>Kinetoplastea</taxon>
        <taxon>Metakinetoplastina</taxon>
        <taxon>Trypanosomatida</taxon>
        <taxon>Trypanosomatidae</taxon>
        <taxon>Leishmaniinae</taxon>
        <taxon>Leishmania</taxon>
        <taxon>lizard Leishmania</taxon>
    </lineage>
</organism>